<evidence type="ECO:0000313" key="3">
    <source>
        <dbReference type="Proteomes" id="UP000034137"/>
    </source>
</evidence>
<dbReference type="AlphaFoldDB" id="A0A0G0T7V4"/>
<keyword evidence="1" id="KW-1133">Transmembrane helix</keyword>
<organism evidence="2 3">
    <name type="scientific">Candidatus Falkowbacteria bacterium GW2011_GWF2_39_8</name>
    <dbReference type="NCBI Taxonomy" id="1618642"/>
    <lineage>
        <taxon>Bacteria</taxon>
        <taxon>Candidatus Falkowiibacteriota</taxon>
    </lineage>
</organism>
<reference evidence="2 3" key="1">
    <citation type="journal article" date="2015" name="Nature">
        <title>rRNA introns, odd ribosomes, and small enigmatic genomes across a large radiation of phyla.</title>
        <authorList>
            <person name="Brown C.T."/>
            <person name="Hug L.A."/>
            <person name="Thomas B.C."/>
            <person name="Sharon I."/>
            <person name="Castelle C.J."/>
            <person name="Singh A."/>
            <person name="Wilkins M.J."/>
            <person name="Williams K.H."/>
            <person name="Banfield J.F."/>
        </authorList>
    </citation>
    <scope>NUCLEOTIDE SEQUENCE [LARGE SCALE GENOMIC DNA]</scope>
</reference>
<sequence>MLKSKEADNLMENTYHSKDTGTSFDTRFIGIFLVCFIFISYLLLSQPNQFDITSKEIFIPLLLLALLSVAFFVKYYFDIRLIFKQVIVNGNKLIFSNGKTAKTISVNNIISIEQLYSDEKISAGLENKIEFLLDSGETIISYDLIDSEKFFNEILKINNKIKIDKSFPTNYTY</sequence>
<dbReference type="EMBL" id="LBXO01000001">
    <property type="protein sequence ID" value="KKR33967.1"/>
    <property type="molecule type" value="Genomic_DNA"/>
</dbReference>
<feature type="transmembrane region" description="Helical" evidence="1">
    <location>
        <begin position="57"/>
        <end position="77"/>
    </location>
</feature>
<name>A0A0G0T7V4_9BACT</name>
<accession>A0A0G0T7V4</accession>
<evidence type="ECO:0000256" key="1">
    <source>
        <dbReference type="SAM" id="Phobius"/>
    </source>
</evidence>
<gene>
    <name evidence="2" type="ORF">UT64_C0001G0041</name>
</gene>
<proteinExistence type="predicted"/>
<protein>
    <submittedName>
        <fullName evidence="2">Uncharacterized protein</fullName>
    </submittedName>
</protein>
<feature type="transmembrane region" description="Helical" evidence="1">
    <location>
        <begin position="28"/>
        <end position="45"/>
    </location>
</feature>
<dbReference type="Proteomes" id="UP000034137">
    <property type="component" value="Unassembled WGS sequence"/>
</dbReference>
<keyword evidence="1" id="KW-0812">Transmembrane</keyword>
<evidence type="ECO:0000313" key="2">
    <source>
        <dbReference type="EMBL" id="KKR33967.1"/>
    </source>
</evidence>
<comment type="caution">
    <text evidence="2">The sequence shown here is derived from an EMBL/GenBank/DDBJ whole genome shotgun (WGS) entry which is preliminary data.</text>
</comment>
<keyword evidence="1" id="KW-0472">Membrane</keyword>